<sequence length="102" mass="11797">MDQTLKQPRRKAAKRPTSEHLVERIRETLLYFGGEAHRRDVIANVAREVGVDVKNIPEDFESAVIVSFEEIWRDEARRALYGFHLRFGEGSHRWGLKAATAH</sequence>
<evidence type="ECO:0000313" key="2">
    <source>
        <dbReference type="Proteomes" id="UP000530564"/>
    </source>
</evidence>
<protein>
    <submittedName>
        <fullName evidence="1">Putative DsbA family dithiol-disulfide isomerase</fullName>
    </submittedName>
</protein>
<gene>
    <name evidence="1" type="ORF">GGQ61_002143</name>
</gene>
<accession>A0A839ZYI9</accession>
<dbReference type="EMBL" id="JACIDK010000002">
    <property type="protein sequence ID" value="MBB3891426.1"/>
    <property type="molecule type" value="Genomic_DNA"/>
</dbReference>
<evidence type="ECO:0000313" key="1">
    <source>
        <dbReference type="EMBL" id="MBB3891426.1"/>
    </source>
</evidence>
<keyword evidence="1" id="KW-0413">Isomerase</keyword>
<dbReference type="RefSeq" id="WP_183772262.1">
    <property type="nucleotide sequence ID" value="NZ_JACIDK010000002.1"/>
</dbReference>
<name>A0A839ZYI9_9CAUL</name>
<dbReference type="AlphaFoldDB" id="A0A839ZYI9"/>
<dbReference type="Proteomes" id="UP000530564">
    <property type="component" value="Unassembled WGS sequence"/>
</dbReference>
<organism evidence="1 2">
    <name type="scientific">Phenylobacterium haematophilum</name>
    <dbReference type="NCBI Taxonomy" id="98513"/>
    <lineage>
        <taxon>Bacteria</taxon>
        <taxon>Pseudomonadati</taxon>
        <taxon>Pseudomonadota</taxon>
        <taxon>Alphaproteobacteria</taxon>
        <taxon>Caulobacterales</taxon>
        <taxon>Caulobacteraceae</taxon>
        <taxon>Phenylobacterium</taxon>
    </lineage>
</organism>
<reference evidence="1 2" key="1">
    <citation type="submission" date="2020-08" db="EMBL/GenBank/DDBJ databases">
        <title>Genomic Encyclopedia of Type Strains, Phase IV (KMG-IV): sequencing the most valuable type-strain genomes for metagenomic binning, comparative biology and taxonomic classification.</title>
        <authorList>
            <person name="Goeker M."/>
        </authorList>
    </citation>
    <scope>NUCLEOTIDE SEQUENCE [LARGE SCALE GENOMIC DNA]</scope>
    <source>
        <strain evidence="1 2">DSM 21793</strain>
    </source>
</reference>
<comment type="caution">
    <text evidence="1">The sequence shown here is derived from an EMBL/GenBank/DDBJ whole genome shotgun (WGS) entry which is preliminary data.</text>
</comment>
<proteinExistence type="predicted"/>
<dbReference type="GO" id="GO:0016853">
    <property type="term" value="F:isomerase activity"/>
    <property type="evidence" value="ECO:0007669"/>
    <property type="project" value="UniProtKB-KW"/>
</dbReference>
<keyword evidence="2" id="KW-1185">Reference proteome</keyword>